<evidence type="ECO:0000256" key="3">
    <source>
        <dbReference type="ARBA" id="ARBA00022801"/>
    </source>
</evidence>
<dbReference type="CDD" id="cd04489">
    <property type="entry name" value="ExoVII_LU_OBF"/>
    <property type="match status" value="1"/>
</dbReference>
<name>A0A7T6ARR9_9BACT</name>
<accession>A0A7T6ARR9</accession>
<comment type="catalytic activity">
    <reaction evidence="5 6">
        <text>Exonucleolytic cleavage in either 5'- to 3'- or 3'- to 5'-direction to yield nucleoside 5'-phosphates.</text>
        <dbReference type="EC" id="3.1.11.6"/>
    </reaction>
</comment>
<evidence type="ECO:0000256" key="1">
    <source>
        <dbReference type="ARBA" id="ARBA00022490"/>
    </source>
</evidence>
<dbReference type="Pfam" id="PF02601">
    <property type="entry name" value="Exonuc_VII_L"/>
    <property type="match status" value="1"/>
</dbReference>
<feature type="domain" description="Exonuclease VII large subunit C-terminal" evidence="7">
    <location>
        <begin position="123"/>
        <end position="438"/>
    </location>
</feature>
<sequence length="450" mass="50281">MNDRRLLTVSELTTTIRSLLEGSFPFVSVVGEISNLHRPLSGHFYFTLKDADAQIRAVLFKTQQRYLTEPPADGRQVVCRGRISVYEARGDYQLIVDTIEPRGTGMLQQAFAELKHRLTAEGLFDAHLKRQPPSFPRHITLITSPKGAAVHDFIRIATRRFPPIRIAVYPVTVQGEQAAPSMIEALTTINTSISTDLIVLCRGGGSIEDLWAFNDEQLARAIRRSTIPVVSAVGHEIDFTIADFAADLRAPTPSGAAELLIPDGSALQKNLADLCARMQHSLRFSLNDTGQRVQLARQRLLSVPHSLDRLSLHLDYLSVRLKRSFVDTLADKQRDLDQTALHLSRLSPKHHHAIRCQQLLNLKERLVRAGKLLLQNKEIQLTKIVAVLDAVSPLATLARGYAVVRLTRGKKRLVTEANQVRIGSVVEILLHQGRLQCKVEDRYGENDEPL</sequence>
<dbReference type="RefSeq" id="WP_199263101.1">
    <property type="nucleotide sequence ID" value="NZ_CP054140.1"/>
</dbReference>
<dbReference type="GO" id="GO:0006308">
    <property type="term" value="P:DNA catabolic process"/>
    <property type="evidence" value="ECO:0007669"/>
    <property type="project" value="UniProtKB-UniRule"/>
</dbReference>
<gene>
    <name evidence="5" type="primary">xseA</name>
    <name evidence="9" type="ORF">HP555_13555</name>
</gene>
<comment type="similarity">
    <text evidence="5 6">Belongs to the XseA family.</text>
</comment>
<dbReference type="GO" id="GO:0003676">
    <property type="term" value="F:nucleic acid binding"/>
    <property type="evidence" value="ECO:0007669"/>
    <property type="project" value="InterPro"/>
</dbReference>
<evidence type="ECO:0000313" key="10">
    <source>
        <dbReference type="Proteomes" id="UP000596092"/>
    </source>
</evidence>
<dbReference type="InterPro" id="IPR025824">
    <property type="entry name" value="OB-fold_nuc-bd_dom"/>
</dbReference>
<dbReference type="AlphaFoldDB" id="A0A7T6ARR9"/>
<dbReference type="GO" id="GO:0005737">
    <property type="term" value="C:cytoplasm"/>
    <property type="evidence" value="ECO:0007669"/>
    <property type="project" value="UniProtKB-SubCell"/>
</dbReference>
<comment type="subcellular location">
    <subcellularLocation>
        <location evidence="5 6">Cytoplasm</location>
    </subcellularLocation>
</comment>
<evidence type="ECO:0000256" key="5">
    <source>
        <dbReference type="HAMAP-Rule" id="MF_00378"/>
    </source>
</evidence>
<feature type="domain" description="OB-fold nucleic acid binding" evidence="8">
    <location>
        <begin position="7"/>
        <end position="100"/>
    </location>
</feature>
<evidence type="ECO:0000256" key="4">
    <source>
        <dbReference type="ARBA" id="ARBA00022839"/>
    </source>
</evidence>
<dbReference type="Proteomes" id="UP000596092">
    <property type="component" value="Chromosome"/>
</dbReference>
<keyword evidence="3 5" id="KW-0378">Hydrolase</keyword>
<dbReference type="PANTHER" id="PTHR30008:SF0">
    <property type="entry name" value="EXODEOXYRIBONUCLEASE 7 LARGE SUBUNIT"/>
    <property type="match status" value="1"/>
</dbReference>
<comment type="subunit">
    <text evidence="5">Heterooligomer composed of large and small subunits.</text>
</comment>
<comment type="function">
    <text evidence="5">Bidirectionally degrades single-stranded DNA into large acid-insoluble oligonucleotides, which are then degraded further into small acid-soluble oligonucleotides.</text>
</comment>
<proteinExistence type="inferred from homology"/>
<keyword evidence="4 5" id="KW-0269">Exonuclease</keyword>
<dbReference type="KEGG" id="dog:HP555_13555"/>
<keyword evidence="10" id="KW-1185">Reference proteome</keyword>
<evidence type="ECO:0000259" key="7">
    <source>
        <dbReference type="Pfam" id="PF02601"/>
    </source>
</evidence>
<protein>
    <recommendedName>
        <fullName evidence="5">Exodeoxyribonuclease 7 large subunit</fullName>
        <ecNumber evidence="5">3.1.11.6</ecNumber>
    </recommendedName>
    <alternativeName>
        <fullName evidence="5">Exodeoxyribonuclease VII large subunit</fullName>
        <shortName evidence="5">Exonuclease VII large subunit</shortName>
    </alternativeName>
</protein>
<keyword evidence="1 5" id="KW-0963">Cytoplasm</keyword>
<evidence type="ECO:0000256" key="2">
    <source>
        <dbReference type="ARBA" id="ARBA00022722"/>
    </source>
</evidence>
<dbReference type="GO" id="GO:0009318">
    <property type="term" value="C:exodeoxyribonuclease VII complex"/>
    <property type="evidence" value="ECO:0007669"/>
    <property type="project" value="UniProtKB-UniRule"/>
</dbReference>
<dbReference type="HAMAP" id="MF_00378">
    <property type="entry name" value="Exonuc_7_L"/>
    <property type="match status" value="1"/>
</dbReference>
<dbReference type="EC" id="3.1.11.6" evidence="5"/>
<dbReference type="GO" id="GO:0008855">
    <property type="term" value="F:exodeoxyribonuclease VII activity"/>
    <property type="evidence" value="ECO:0007669"/>
    <property type="project" value="UniProtKB-UniRule"/>
</dbReference>
<dbReference type="InterPro" id="IPR003753">
    <property type="entry name" value="Exonuc_VII_L"/>
</dbReference>
<keyword evidence="2 5" id="KW-0540">Nuclease</keyword>
<reference evidence="9 10" key="1">
    <citation type="submission" date="2020-05" db="EMBL/GenBank/DDBJ databases">
        <title>Complete genome of Desulfobulbus oligotrophicus.</title>
        <authorList>
            <person name="Podar M."/>
        </authorList>
    </citation>
    <scope>NUCLEOTIDE SEQUENCE [LARGE SCALE GENOMIC DNA]</scope>
    <source>
        <strain evidence="9 10">Prop6</strain>
    </source>
</reference>
<dbReference type="NCBIfam" id="TIGR00237">
    <property type="entry name" value="xseA"/>
    <property type="match status" value="1"/>
</dbReference>
<organism evidence="9 10">
    <name type="scientific">Desulfobulbus oligotrophicus</name>
    <dbReference type="NCBI Taxonomy" id="1909699"/>
    <lineage>
        <taxon>Bacteria</taxon>
        <taxon>Pseudomonadati</taxon>
        <taxon>Thermodesulfobacteriota</taxon>
        <taxon>Desulfobulbia</taxon>
        <taxon>Desulfobulbales</taxon>
        <taxon>Desulfobulbaceae</taxon>
        <taxon>Desulfobulbus</taxon>
    </lineage>
</organism>
<dbReference type="Pfam" id="PF13742">
    <property type="entry name" value="tRNA_anti_2"/>
    <property type="match status" value="1"/>
</dbReference>
<dbReference type="PANTHER" id="PTHR30008">
    <property type="entry name" value="EXODEOXYRIBONUCLEASE 7 LARGE SUBUNIT"/>
    <property type="match status" value="1"/>
</dbReference>
<dbReference type="InterPro" id="IPR020579">
    <property type="entry name" value="Exonuc_VII_lsu_C"/>
</dbReference>
<dbReference type="EMBL" id="CP054140">
    <property type="protein sequence ID" value="QQG66815.1"/>
    <property type="molecule type" value="Genomic_DNA"/>
</dbReference>
<evidence type="ECO:0000259" key="8">
    <source>
        <dbReference type="Pfam" id="PF13742"/>
    </source>
</evidence>
<evidence type="ECO:0000256" key="6">
    <source>
        <dbReference type="RuleBase" id="RU004355"/>
    </source>
</evidence>
<evidence type="ECO:0000313" key="9">
    <source>
        <dbReference type="EMBL" id="QQG66815.1"/>
    </source>
</evidence>